<keyword evidence="4" id="KW-1185">Reference proteome</keyword>
<reference evidence="4" key="1">
    <citation type="submission" date="2016-10" db="EMBL/GenBank/DDBJ databases">
        <authorList>
            <person name="Varghese N."/>
            <person name="Submissions S."/>
        </authorList>
    </citation>
    <scope>NUCLEOTIDE SEQUENCE [LARGE SCALE GENOMIC DNA]</scope>
    <source>
        <strain evidence="4">OR362-8,ATCC BAA-1266,JCM 13504</strain>
    </source>
</reference>
<protein>
    <submittedName>
        <fullName evidence="3">Pimeloyl-ACP methyl ester carboxylesterase</fullName>
    </submittedName>
</protein>
<dbReference type="InterPro" id="IPR029058">
    <property type="entry name" value="AB_hydrolase_fold"/>
</dbReference>
<dbReference type="Gene3D" id="3.40.50.1820">
    <property type="entry name" value="alpha/beta hydrolase"/>
    <property type="match status" value="1"/>
</dbReference>
<keyword evidence="1" id="KW-0378">Hydrolase</keyword>
<gene>
    <name evidence="3" type="ORF">SAMN04515668_4639</name>
</gene>
<dbReference type="PANTHER" id="PTHR43329">
    <property type="entry name" value="EPOXIDE HYDROLASE"/>
    <property type="match status" value="1"/>
</dbReference>
<dbReference type="PRINTS" id="PR00412">
    <property type="entry name" value="EPOXHYDRLASE"/>
</dbReference>
<dbReference type="InterPro" id="IPR000639">
    <property type="entry name" value="Epox_hydrolase-like"/>
</dbReference>
<organism evidence="3 4">
    <name type="scientific">Hymenobacter arizonensis</name>
    <name type="common">Siccationidurans arizonensis</name>
    <dbReference type="NCBI Taxonomy" id="1227077"/>
    <lineage>
        <taxon>Bacteria</taxon>
        <taxon>Pseudomonadati</taxon>
        <taxon>Bacteroidota</taxon>
        <taxon>Cytophagia</taxon>
        <taxon>Cytophagales</taxon>
        <taxon>Hymenobacteraceae</taxon>
        <taxon>Hymenobacter</taxon>
    </lineage>
</organism>
<name>A0A1I6BK09_HYMAR</name>
<dbReference type="EMBL" id="FOXS01000009">
    <property type="protein sequence ID" value="SFQ81272.1"/>
    <property type="molecule type" value="Genomic_DNA"/>
</dbReference>
<dbReference type="GO" id="GO:0016787">
    <property type="term" value="F:hydrolase activity"/>
    <property type="evidence" value="ECO:0007669"/>
    <property type="project" value="UniProtKB-KW"/>
</dbReference>
<dbReference type="SUPFAM" id="SSF53474">
    <property type="entry name" value="alpha/beta-Hydrolases"/>
    <property type="match status" value="1"/>
</dbReference>
<dbReference type="Pfam" id="PF00561">
    <property type="entry name" value="Abhydrolase_1"/>
    <property type="match status" value="1"/>
</dbReference>
<evidence type="ECO:0000256" key="1">
    <source>
        <dbReference type="ARBA" id="ARBA00022801"/>
    </source>
</evidence>
<sequence>MNTVSEIAITHHRAQVGEVSLHYLQAGEPRPGRAPLVLLHGFPQHSHMWRRLMPALAEHYLVIAPDLRGIGGSSILPTGYDKRTLAADIYGLMQQLGHARINLVGYDLGAGVAYAYAAAHPEAVRRLVFMEFALPGFGVWEQGITPGPDWHNGVNWHAALFTLPDVAESFMGGQERKFLSWIFWHLSCNPDAVSPEDFEVYARQLSKPGAFRAGINLYAAVWTDAEHNRASAQRKLPMPVLAVGGACSGGAYIAQAFAVAAEDVRPLVLEGAGHWLAEEQPAALATHFLDFFGEADQAAE</sequence>
<accession>A0A1I6BK09</accession>
<dbReference type="OrthoDB" id="9773293at2"/>
<feature type="domain" description="AB hydrolase-1" evidence="2">
    <location>
        <begin position="35"/>
        <end position="132"/>
    </location>
</feature>
<proteinExistence type="predicted"/>
<dbReference type="RefSeq" id="WP_092678678.1">
    <property type="nucleotide sequence ID" value="NZ_FOXS01000009.1"/>
</dbReference>
<dbReference type="PRINTS" id="PR00111">
    <property type="entry name" value="ABHYDROLASE"/>
</dbReference>
<dbReference type="InterPro" id="IPR000073">
    <property type="entry name" value="AB_hydrolase_1"/>
</dbReference>
<dbReference type="AlphaFoldDB" id="A0A1I6BK09"/>
<dbReference type="STRING" id="1227077.SAMN04515668_4639"/>
<evidence type="ECO:0000259" key="2">
    <source>
        <dbReference type="Pfam" id="PF00561"/>
    </source>
</evidence>
<dbReference type="Proteomes" id="UP000199029">
    <property type="component" value="Unassembled WGS sequence"/>
</dbReference>
<evidence type="ECO:0000313" key="4">
    <source>
        <dbReference type="Proteomes" id="UP000199029"/>
    </source>
</evidence>
<evidence type="ECO:0000313" key="3">
    <source>
        <dbReference type="EMBL" id="SFQ81272.1"/>
    </source>
</evidence>